<dbReference type="InterPro" id="IPR000634">
    <property type="entry name" value="Ser/Thr_deHydtase_PyrdxlP-BS"/>
</dbReference>
<organism evidence="5 6">
    <name type="scientific">Ambrosia artemisiifolia</name>
    <name type="common">Common ragweed</name>
    <dbReference type="NCBI Taxonomy" id="4212"/>
    <lineage>
        <taxon>Eukaryota</taxon>
        <taxon>Viridiplantae</taxon>
        <taxon>Streptophyta</taxon>
        <taxon>Embryophyta</taxon>
        <taxon>Tracheophyta</taxon>
        <taxon>Spermatophyta</taxon>
        <taxon>Magnoliopsida</taxon>
        <taxon>eudicotyledons</taxon>
        <taxon>Gunneridae</taxon>
        <taxon>Pentapetalae</taxon>
        <taxon>asterids</taxon>
        <taxon>campanulids</taxon>
        <taxon>Asterales</taxon>
        <taxon>Asteraceae</taxon>
        <taxon>Asteroideae</taxon>
        <taxon>Heliantheae alliance</taxon>
        <taxon>Heliantheae</taxon>
        <taxon>Ambrosia</taxon>
    </lineage>
</organism>
<dbReference type="EMBL" id="JAMZMK010011982">
    <property type="protein sequence ID" value="KAI7725292.1"/>
    <property type="molecule type" value="Genomic_DNA"/>
</dbReference>
<accession>A0AAD5G240</accession>
<evidence type="ECO:0000256" key="3">
    <source>
        <dbReference type="SAM" id="MobiDB-lite"/>
    </source>
</evidence>
<dbReference type="PROSITE" id="PS00165">
    <property type="entry name" value="DEHYDRATASE_SER_THR"/>
    <property type="match status" value="1"/>
</dbReference>
<dbReference type="InterPro" id="IPR050214">
    <property type="entry name" value="Cys_Synth/Cystath_Beta-Synth"/>
</dbReference>
<dbReference type="AlphaFoldDB" id="A0AAD5G240"/>
<protein>
    <recommendedName>
        <fullName evidence="4">Tryptophan synthase beta chain-like PALP domain-containing protein</fullName>
    </recommendedName>
</protein>
<dbReference type="Pfam" id="PF00291">
    <property type="entry name" value="PALP"/>
    <property type="match status" value="1"/>
</dbReference>
<dbReference type="InterPro" id="IPR001926">
    <property type="entry name" value="TrpB-like_PALP"/>
</dbReference>
<evidence type="ECO:0000259" key="4">
    <source>
        <dbReference type="Pfam" id="PF00291"/>
    </source>
</evidence>
<dbReference type="GO" id="GO:0030170">
    <property type="term" value="F:pyridoxal phosphate binding"/>
    <property type="evidence" value="ECO:0007669"/>
    <property type="project" value="InterPro"/>
</dbReference>
<reference evidence="5" key="1">
    <citation type="submission" date="2022-06" db="EMBL/GenBank/DDBJ databases">
        <title>Uncovering the hologenomic basis of an extraordinary plant invasion.</title>
        <authorList>
            <person name="Bieker V.C."/>
            <person name="Martin M.D."/>
            <person name="Gilbert T."/>
            <person name="Hodgins K."/>
            <person name="Battlay P."/>
            <person name="Petersen B."/>
            <person name="Wilson J."/>
        </authorList>
    </citation>
    <scope>NUCLEOTIDE SEQUENCE</scope>
    <source>
        <strain evidence="5">AA19_3_7</strain>
        <tissue evidence="5">Leaf</tissue>
    </source>
</reference>
<evidence type="ECO:0000313" key="6">
    <source>
        <dbReference type="Proteomes" id="UP001206925"/>
    </source>
</evidence>
<dbReference type="SUPFAM" id="SSF53686">
    <property type="entry name" value="Tryptophan synthase beta subunit-like PLP-dependent enzymes"/>
    <property type="match status" value="1"/>
</dbReference>
<evidence type="ECO:0000256" key="2">
    <source>
        <dbReference type="ARBA" id="ARBA00022898"/>
    </source>
</evidence>
<gene>
    <name evidence="5" type="ORF">M8C21_002683</name>
</gene>
<name>A0AAD5G240_AMBAR</name>
<dbReference type="GO" id="GO:0006520">
    <property type="term" value="P:amino acid metabolic process"/>
    <property type="evidence" value="ECO:0007669"/>
    <property type="project" value="InterPro"/>
</dbReference>
<dbReference type="PANTHER" id="PTHR10314">
    <property type="entry name" value="CYSTATHIONINE BETA-SYNTHASE"/>
    <property type="match status" value="1"/>
</dbReference>
<dbReference type="Gene3D" id="3.40.50.1100">
    <property type="match status" value="2"/>
</dbReference>
<dbReference type="CDD" id="cd01563">
    <property type="entry name" value="Thr-synth_1"/>
    <property type="match status" value="1"/>
</dbReference>
<dbReference type="FunFam" id="3.40.50.1100:FF:000013">
    <property type="entry name" value="Threonine synthase"/>
    <property type="match status" value="1"/>
</dbReference>
<feature type="non-terminal residue" evidence="5">
    <location>
        <position position="390"/>
    </location>
</feature>
<dbReference type="InterPro" id="IPR036052">
    <property type="entry name" value="TrpB-like_PALP_sf"/>
</dbReference>
<feature type="compositionally biased region" description="Basic residues" evidence="3">
    <location>
        <begin position="51"/>
        <end position="61"/>
    </location>
</feature>
<feature type="region of interest" description="Disordered" evidence="3">
    <location>
        <begin position="1"/>
        <end position="95"/>
    </location>
</feature>
<keyword evidence="6" id="KW-1185">Reference proteome</keyword>
<feature type="domain" description="Tryptophan synthase beta chain-like PALP" evidence="4">
    <location>
        <begin position="149"/>
        <end position="385"/>
    </location>
</feature>
<dbReference type="Proteomes" id="UP001206925">
    <property type="component" value="Unassembled WGS sequence"/>
</dbReference>
<dbReference type="GO" id="GO:0003824">
    <property type="term" value="F:catalytic activity"/>
    <property type="evidence" value="ECO:0007669"/>
    <property type="project" value="UniProtKB-ARBA"/>
</dbReference>
<proteinExistence type="predicted"/>
<evidence type="ECO:0000313" key="5">
    <source>
        <dbReference type="EMBL" id="KAI7725292.1"/>
    </source>
</evidence>
<feature type="non-terminal residue" evidence="5">
    <location>
        <position position="1"/>
    </location>
</feature>
<sequence>ADSTPPPTLSSSWLTLSPPSPPPSSQNTTNHHHHHHPTTTSVQPPSPSPVPHHHHHHHHKPPPSPTTVNQSLLFSHSPPNTSPSTPSPTNPTPLMKSSTGVLLVFDGKYWRTLFDSRVGRTTWPYGSGVWSKKEWVLPEIDNDDIVSCFEGNSNLFWAERYGKLNLNGMNDLWVKHCGISHTGSFKDLGMTVLVSQVNRLRKMNKPLVGVGCASTGDTSAALSAYCAAAGIPSIVFLPANKISMAQLVQPIANGAFVLSMDTDFDGCMKLIREITSELPIYLANSLNSLRLEGQKTAAIEILQQFDWEVPNWVIIPGGNLGNIYAFYKGFKMCVELGLVDRIPRLVCAQSANANPLYLHYKSGWKDFTPVKATTTFASAIQIGDPVSIDR</sequence>
<comment type="caution">
    <text evidence="5">The sequence shown here is derived from an EMBL/GenBank/DDBJ whole genome shotgun (WGS) entry which is preliminary data.</text>
</comment>
<keyword evidence="2" id="KW-0663">Pyridoxal phosphate</keyword>
<evidence type="ECO:0000256" key="1">
    <source>
        <dbReference type="ARBA" id="ARBA00001933"/>
    </source>
</evidence>
<comment type="cofactor">
    <cofactor evidence="1">
        <name>pyridoxal 5'-phosphate</name>
        <dbReference type="ChEBI" id="CHEBI:597326"/>
    </cofactor>
</comment>